<comment type="caution">
    <text evidence="1">The sequence shown here is derived from an EMBL/GenBank/DDBJ whole genome shotgun (WGS) entry which is preliminary data.</text>
</comment>
<accession>A0A2I0L5Z8</accession>
<keyword evidence="2" id="KW-1185">Reference proteome</keyword>
<proteinExistence type="predicted"/>
<gene>
    <name evidence="1" type="ORF">CRG98_004082</name>
</gene>
<protein>
    <submittedName>
        <fullName evidence="1">Uncharacterized protein</fullName>
    </submittedName>
</protein>
<sequence>MATTASVKWSKACHNHTGEVTGILPMRGHWQPEDATDLAGVVVARGHATTTPSLIDLVICFSRA</sequence>
<organism evidence="1 2">
    <name type="scientific">Punica granatum</name>
    <name type="common">Pomegranate</name>
    <dbReference type="NCBI Taxonomy" id="22663"/>
    <lineage>
        <taxon>Eukaryota</taxon>
        <taxon>Viridiplantae</taxon>
        <taxon>Streptophyta</taxon>
        <taxon>Embryophyta</taxon>
        <taxon>Tracheophyta</taxon>
        <taxon>Spermatophyta</taxon>
        <taxon>Magnoliopsida</taxon>
        <taxon>eudicotyledons</taxon>
        <taxon>Gunneridae</taxon>
        <taxon>Pentapetalae</taxon>
        <taxon>rosids</taxon>
        <taxon>malvids</taxon>
        <taxon>Myrtales</taxon>
        <taxon>Lythraceae</taxon>
        <taxon>Punica</taxon>
    </lineage>
</organism>
<dbReference type="AlphaFoldDB" id="A0A2I0L5Z8"/>
<dbReference type="EMBL" id="PGOL01000167">
    <property type="protein sequence ID" value="PKI75546.1"/>
    <property type="molecule type" value="Genomic_DNA"/>
</dbReference>
<evidence type="ECO:0000313" key="2">
    <source>
        <dbReference type="Proteomes" id="UP000233551"/>
    </source>
</evidence>
<name>A0A2I0L5Z8_PUNGR</name>
<dbReference type="Proteomes" id="UP000233551">
    <property type="component" value="Unassembled WGS sequence"/>
</dbReference>
<evidence type="ECO:0000313" key="1">
    <source>
        <dbReference type="EMBL" id="PKI75546.1"/>
    </source>
</evidence>
<reference evidence="1 2" key="1">
    <citation type="submission" date="2017-11" db="EMBL/GenBank/DDBJ databases">
        <title>De-novo sequencing of pomegranate (Punica granatum L.) genome.</title>
        <authorList>
            <person name="Akparov Z."/>
            <person name="Amiraslanov A."/>
            <person name="Hajiyeva S."/>
            <person name="Abbasov M."/>
            <person name="Kaur K."/>
            <person name="Hamwieh A."/>
            <person name="Solovyev V."/>
            <person name="Salamov A."/>
            <person name="Braich B."/>
            <person name="Kosarev P."/>
            <person name="Mahmoud A."/>
            <person name="Hajiyev E."/>
            <person name="Babayeva S."/>
            <person name="Izzatullayeva V."/>
            <person name="Mammadov A."/>
            <person name="Mammadov A."/>
            <person name="Sharifova S."/>
            <person name="Ojaghi J."/>
            <person name="Eynullazada K."/>
            <person name="Bayramov B."/>
            <person name="Abdulazimova A."/>
            <person name="Shahmuradov I."/>
        </authorList>
    </citation>
    <scope>NUCLEOTIDE SEQUENCE [LARGE SCALE GENOMIC DNA]</scope>
    <source>
        <strain evidence="2">cv. AG2017</strain>
        <tissue evidence="1">Leaf</tissue>
    </source>
</reference>